<dbReference type="HAMAP" id="MF_01969">
    <property type="entry name" value="KynB"/>
    <property type="match status" value="1"/>
</dbReference>
<dbReference type="InterPro" id="IPR037175">
    <property type="entry name" value="KFase_sf"/>
</dbReference>
<dbReference type="NCBIfam" id="TIGR03035">
    <property type="entry name" value="trp_arylform"/>
    <property type="match status" value="1"/>
</dbReference>
<comment type="function">
    <text evidence="1 9">Catalyzes the hydrolysis of N-formyl-L-kynurenine to L-kynurenine, the second step in the kynurenine pathway of tryptophan degradation.</text>
</comment>
<feature type="binding site" evidence="9">
    <location>
        <position position="160"/>
    </location>
    <ligand>
        <name>Zn(2+)</name>
        <dbReference type="ChEBI" id="CHEBI:29105"/>
        <label>2</label>
    </ligand>
</feature>
<feature type="binding site" evidence="9">
    <location>
        <position position="172"/>
    </location>
    <ligand>
        <name>Zn(2+)</name>
        <dbReference type="ChEBI" id="CHEBI:29105"/>
        <label>2</label>
    </ligand>
</feature>
<comment type="cofactor">
    <cofactor evidence="9">
        <name>Zn(2+)</name>
        <dbReference type="ChEBI" id="CHEBI:29105"/>
    </cofactor>
    <text evidence="9">Binds 2 zinc ions per subunit.</text>
</comment>
<feature type="active site" description="Proton donor/acceptor" evidence="9">
    <location>
        <position position="58"/>
    </location>
</feature>
<comment type="caution">
    <text evidence="10">The sequence shown here is derived from an EMBL/GenBank/DDBJ whole genome shotgun (WGS) entry which is preliminary data.</text>
</comment>
<dbReference type="GO" id="GO:0004061">
    <property type="term" value="F:arylformamidase activity"/>
    <property type="evidence" value="ECO:0007669"/>
    <property type="project" value="UniProtKB-UniRule"/>
</dbReference>
<protein>
    <recommendedName>
        <fullName evidence="9">Kynurenine formamidase</fullName>
        <shortName evidence="9">KFA</shortName>
        <shortName evidence="9">KFase</shortName>
        <ecNumber evidence="9">3.5.1.9</ecNumber>
    </recommendedName>
    <alternativeName>
        <fullName evidence="9">Arylformamidase</fullName>
    </alternativeName>
    <alternativeName>
        <fullName evidence="9">N-formylkynurenine formamidase</fullName>
        <shortName evidence="9">FKF</shortName>
    </alternativeName>
</protein>
<comment type="pathway">
    <text evidence="8 9">Amino-acid degradation; L-tryptophan degradation via kynurenine pathway; L-kynurenine from L-tryptophan: step 2/2.</text>
</comment>
<comment type="similarity">
    <text evidence="9">Belongs to the Cyclase 1 superfamily. KynB family.</text>
</comment>
<dbReference type="PATRIC" id="fig|220754.4.peg.2552"/>
<dbReference type="GO" id="GO:0004328">
    <property type="term" value="F:formamidase activity"/>
    <property type="evidence" value="ECO:0007669"/>
    <property type="project" value="InterPro"/>
</dbReference>
<dbReference type="GO" id="GO:0008270">
    <property type="term" value="F:zinc ion binding"/>
    <property type="evidence" value="ECO:0007669"/>
    <property type="project" value="UniProtKB-UniRule"/>
</dbReference>
<dbReference type="SUPFAM" id="SSF102198">
    <property type="entry name" value="Putative cyclase"/>
    <property type="match status" value="1"/>
</dbReference>
<feature type="binding site" evidence="9">
    <location>
        <position position="54"/>
    </location>
    <ligand>
        <name>Zn(2+)</name>
        <dbReference type="ChEBI" id="CHEBI:29105"/>
        <label>1</label>
    </ligand>
</feature>
<evidence type="ECO:0000256" key="4">
    <source>
        <dbReference type="ARBA" id="ARBA00022801"/>
    </source>
</evidence>
<dbReference type="FunFam" id="3.50.30.50:FF:000001">
    <property type="entry name" value="Kynurenine formamidase"/>
    <property type="match status" value="1"/>
</dbReference>
<sequence>MKKIIDISMELSEAAAVWPGDTLFQYEVSWDIEESGSVNVGKIESSTHMGTHIDAPFHFDQAGQKVNELSLDRYISKTAVVDCRGKDKISAVDILPFVTDQEITSVLIKTDYWGDRTVFPETIPTMTEDVPGKLAEKNINLIGVDLPSVDSIDSKELKNHLELHRHDIWILEGIDLKDVSGGVYELIALPLKIVGADGSPVRAVLREI</sequence>
<feature type="binding site" evidence="9">
    <location>
        <position position="54"/>
    </location>
    <ligand>
        <name>Zn(2+)</name>
        <dbReference type="ChEBI" id="CHEBI:29105"/>
        <label>2</label>
    </ligand>
</feature>
<keyword evidence="6 9" id="KW-0823">Tryptophan catabolism</keyword>
<dbReference type="AlphaFoldDB" id="A0A0C2RYF7"/>
<feature type="binding site" evidence="9">
    <location>
        <position position="48"/>
    </location>
    <ligand>
        <name>Zn(2+)</name>
        <dbReference type="ChEBI" id="CHEBI:29105"/>
        <label>1</label>
    </ligand>
</feature>
<reference evidence="10 11" key="1">
    <citation type="submission" date="2015-01" db="EMBL/GenBank/DDBJ databases">
        <title>Jeotgalibacillus campisalis genome sequencing.</title>
        <authorList>
            <person name="Goh K.M."/>
            <person name="Chan K.-G."/>
            <person name="Yaakop A.S."/>
            <person name="Ee R."/>
            <person name="Gan H.M."/>
            <person name="Chan C.S."/>
        </authorList>
    </citation>
    <scope>NUCLEOTIDE SEQUENCE [LARGE SCALE GENOMIC DNA]</scope>
    <source>
        <strain evidence="10 11">SF-57</strain>
    </source>
</reference>
<evidence type="ECO:0000256" key="9">
    <source>
        <dbReference type="HAMAP-Rule" id="MF_01969"/>
    </source>
</evidence>
<dbReference type="Gene3D" id="3.50.30.50">
    <property type="entry name" value="Putative cyclase"/>
    <property type="match status" value="1"/>
</dbReference>
<evidence type="ECO:0000313" key="10">
    <source>
        <dbReference type="EMBL" id="KIL46839.1"/>
    </source>
</evidence>
<dbReference type="UniPathway" id="UPA00333">
    <property type="reaction ID" value="UER00454"/>
</dbReference>
<dbReference type="GO" id="GO:0019441">
    <property type="term" value="P:L-tryptophan catabolic process to kynurenine"/>
    <property type="evidence" value="ECO:0007669"/>
    <property type="project" value="UniProtKB-UniRule"/>
</dbReference>
<evidence type="ECO:0000256" key="1">
    <source>
        <dbReference type="ARBA" id="ARBA00002204"/>
    </source>
</evidence>
<dbReference type="Proteomes" id="UP000031972">
    <property type="component" value="Unassembled WGS sequence"/>
</dbReference>
<dbReference type="EC" id="3.5.1.9" evidence="9"/>
<keyword evidence="5 9" id="KW-0862">Zinc</keyword>
<keyword evidence="3 9" id="KW-0479">Metal-binding</keyword>
<dbReference type="EMBL" id="JXRR01000016">
    <property type="protein sequence ID" value="KIL46839.1"/>
    <property type="molecule type" value="Genomic_DNA"/>
</dbReference>
<keyword evidence="11" id="KW-1185">Reference proteome</keyword>
<feature type="binding site" evidence="9">
    <location>
        <position position="18"/>
    </location>
    <ligand>
        <name>substrate</name>
    </ligand>
</feature>
<accession>A0A0C2RYF7</accession>
<evidence type="ECO:0000256" key="6">
    <source>
        <dbReference type="ARBA" id="ARBA00023079"/>
    </source>
</evidence>
<evidence type="ECO:0000256" key="3">
    <source>
        <dbReference type="ARBA" id="ARBA00022723"/>
    </source>
</evidence>
<dbReference type="RefSeq" id="WP_041058918.1">
    <property type="nucleotide sequence ID" value="NZ_JXRR01000016.1"/>
</dbReference>
<name>A0A0C2RYF7_9BACL</name>
<dbReference type="InterPro" id="IPR007325">
    <property type="entry name" value="KFase/CYL"/>
</dbReference>
<evidence type="ECO:0000313" key="11">
    <source>
        <dbReference type="Proteomes" id="UP000031972"/>
    </source>
</evidence>
<feature type="binding site" evidence="9">
    <location>
        <position position="52"/>
    </location>
    <ligand>
        <name>Zn(2+)</name>
        <dbReference type="ChEBI" id="CHEBI:29105"/>
        <label>1</label>
    </ligand>
</feature>
<comment type="catalytic activity">
    <reaction evidence="7 9">
        <text>N-formyl-L-kynurenine + H2O = L-kynurenine + formate + H(+)</text>
        <dbReference type="Rhea" id="RHEA:13009"/>
        <dbReference type="ChEBI" id="CHEBI:15377"/>
        <dbReference type="ChEBI" id="CHEBI:15378"/>
        <dbReference type="ChEBI" id="CHEBI:15740"/>
        <dbReference type="ChEBI" id="CHEBI:57959"/>
        <dbReference type="ChEBI" id="CHEBI:58629"/>
        <dbReference type="EC" id="3.5.1.9"/>
    </reaction>
</comment>
<organism evidence="10 11">
    <name type="scientific">Jeotgalibacillus campisalis</name>
    <dbReference type="NCBI Taxonomy" id="220754"/>
    <lineage>
        <taxon>Bacteria</taxon>
        <taxon>Bacillati</taxon>
        <taxon>Bacillota</taxon>
        <taxon>Bacilli</taxon>
        <taxon>Bacillales</taxon>
        <taxon>Caryophanaceae</taxon>
        <taxon>Jeotgalibacillus</taxon>
    </lineage>
</organism>
<gene>
    <name evidence="9" type="primary">kynB</name>
    <name evidence="10" type="ORF">KR50_25360</name>
</gene>
<evidence type="ECO:0000256" key="8">
    <source>
        <dbReference type="ARBA" id="ARBA00060547"/>
    </source>
</evidence>
<dbReference type="PANTHER" id="PTHR31118:SF32">
    <property type="entry name" value="KYNURENINE FORMAMIDASE"/>
    <property type="match status" value="1"/>
</dbReference>
<dbReference type="InterPro" id="IPR017484">
    <property type="entry name" value="Kynurenine_formamidase_bac"/>
</dbReference>
<evidence type="ECO:0000256" key="5">
    <source>
        <dbReference type="ARBA" id="ARBA00022833"/>
    </source>
</evidence>
<dbReference type="PANTHER" id="PTHR31118">
    <property type="entry name" value="CYCLASE-LIKE PROTEIN 2"/>
    <property type="match status" value="1"/>
</dbReference>
<keyword evidence="4 9" id="KW-0378">Hydrolase</keyword>
<proteinExistence type="inferred from homology"/>
<dbReference type="OrthoDB" id="9796085at2"/>
<evidence type="ECO:0000256" key="2">
    <source>
        <dbReference type="ARBA" id="ARBA00011738"/>
    </source>
</evidence>
<comment type="subunit">
    <text evidence="2 9">Homodimer.</text>
</comment>
<feature type="binding site" evidence="9">
    <location>
        <position position="172"/>
    </location>
    <ligand>
        <name>Zn(2+)</name>
        <dbReference type="ChEBI" id="CHEBI:29105"/>
        <label>1</label>
    </ligand>
</feature>
<evidence type="ECO:0000256" key="7">
    <source>
        <dbReference type="ARBA" id="ARBA00048496"/>
    </source>
</evidence>
<dbReference type="Pfam" id="PF04199">
    <property type="entry name" value="Cyclase"/>
    <property type="match status" value="1"/>
</dbReference>